<reference evidence="1 2" key="1">
    <citation type="journal article" date="2018" name="Nat. Genet.">
        <title>Extensive intraspecific gene order and gene structural variations between Mo17 and other maize genomes.</title>
        <authorList>
            <person name="Sun S."/>
            <person name="Zhou Y."/>
            <person name="Chen J."/>
            <person name="Shi J."/>
            <person name="Zhao H."/>
            <person name="Zhao H."/>
            <person name="Song W."/>
            <person name="Zhang M."/>
            <person name="Cui Y."/>
            <person name="Dong X."/>
            <person name="Liu H."/>
            <person name="Ma X."/>
            <person name="Jiao Y."/>
            <person name="Wang B."/>
            <person name="Wei X."/>
            <person name="Stein J.C."/>
            <person name="Glaubitz J.C."/>
            <person name="Lu F."/>
            <person name="Yu G."/>
            <person name="Liang C."/>
            <person name="Fengler K."/>
            <person name="Li B."/>
            <person name="Rafalski A."/>
            <person name="Schnable P.S."/>
            <person name="Ware D.H."/>
            <person name="Buckler E.S."/>
            <person name="Lai J."/>
        </authorList>
    </citation>
    <scope>NUCLEOTIDE SEQUENCE [LARGE SCALE GENOMIC DNA]</scope>
    <source>
        <strain evidence="2">cv. Missouri 17</strain>
        <tissue evidence="1">Seedling</tissue>
    </source>
</reference>
<comment type="caution">
    <text evidence="1">The sequence shown here is derived from an EMBL/GenBank/DDBJ whole genome shotgun (WGS) entry which is preliminary data.</text>
</comment>
<organism evidence="1 2">
    <name type="scientific">Zea mays</name>
    <name type="common">Maize</name>
    <dbReference type="NCBI Taxonomy" id="4577"/>
    <lineage>
        <taxon>Eukaryota</taxon>
        <taxon>Viridiplantae</taxon>
        <taxon>Streptophyta</taxon>
        <taxon>Embryophyta</taxon>
        <taxon>Tracheophyta</taxon>
        <taxon>Spermatophyta</taxon>
        <taxon>Magnoliopsida</taxon>
        <taxon>Liliopsida</taxon>
        <taxon>Poales</taxon>
        <taxon>Poaceae</taxon>
        <taxon>PACMAD clade</taxon>
        <taxon>Panicoideae</taxon>
        <taxon>Andropogonodae</taxon>
        <taxon>Andropogoneae</taxon>
        <taxon>Tripsacinae</taxon>
        <taxon>Zea</taxon>
    </lineage>
</organism>
<sequence length="21" mass="2540">MRNGRLPLDHHREVLVECLHD</sequence>
<evidence type="ECO:0000313" key="2">
    <source>
        <dbReference type="Proteomes" id="UP000251960"/>
    </source>
</evidence>
<protein>
    <submittedName>
        <fullName evidence="1">Uncharacterized protein</fullName>
    </submittedName>
</protein>
<accession>A0A3L6EK65</accession>
<evidence type="ECO:0000313" key="1">
    <source>
        <dbReference type="EMBL" id="PWZ21018.1"/>
    </source>
</evidence>
<dbReference type="AlphaFoldDB" id="A0A3L6EK65"/>
<dbReference type="EMBL" id="NCVQ01000006">
    <property type="protein sequence ID" value="PWZ21018.1"/>
    <property type="molecule type" value="Genomic_DNA"/>
</dbReference>
<name>A0A3L6EK65_MAIZE</name>
<dbReference type="Proteomes" id="UP000251960">
    <property type="component" value="Chromosome 5"/>
</dbReference>
<gene>
    <name evidence="1" type="ORF">Zm00014a_012515</name>
</gene>
<proteinExistence type="predicted"/>